<evidence type="ECO:0000313" key="2">
    <source>
        <dbReference type="Proteomes" id="UP000749646"/>
    </source>
</evidence>
<proteinExistence type="predicted"/>
<protein>
    <submittedName>
        <fullName evidence="1">Uncharacterized protein</fullName>
    </submittedName>
</protein>
<dbReference type="Proteomes" id="UP000749646">
    <property type="component" value="Unassembled WGS sequence"/>
</dbReference>
<organism evidence="1 2">
    <name type="scientific">Modicella reniformis</name>
    <dbReference type="NCBI Taxonomy" id="1440133"/>
    <lineage>
        <taxon>Eukaryota</taxon>
        <taxon>Fungi</taxon>
        <taxon>Fungi incertae sedis</taxon>
        <taxon>Mucoromycota</taxon>
        <taxon>Mortierellomycotina</taxon>
        <taxon>Mortierellomycetes</taxon>
        <taxon>Mortierellales</taxon>
        <taxon>Mortierellaceae</taxon>
        <taxon>Modicella</taxon>
    </lineage>
</organism>
<feature type="non-terminal residue" evidence="1">
    <location>
        <position position="1"/>
    </location>
</feature>
<keyword evidence="2" id="KW-1185">Reference proteome</keyword>
<dbReference type="EMBL" id="JAAAHW010009716">
    <property type="protein sequence ID" value="KAF9937110.1"/>
    <property type="molecule type" value="Genomic_DNA"/>
</dbReference>
<name>A0A9P6LSZ5_9FUNG</name>
<dbReference type="PANTHER" id="PTHR34689">
    <property type="entry name" value="NUCLEIC ACID-BINDING PROTEIN"/>
    <property type="match status" value="1"/>
</dbReference>
<dbReference type="OrthoDB" id="2538345at2759"/>
<gene>
    <name evidence="1" type="ORF">BGZ65_001788</name>
</gene>
<dbReference type="AlphaFoldDB" id="A0A9P6LSZ5"/>
<comment type="caution">
    <text evidence="1">The sequence shown here is derived from an EMBL/GenBank/DDBJ whole genome shotgun (WGS) entry which is preliminary data.</text>
</comment>
<accession>A0A9P6LSZ5</accession>
<evidence type="ECO:0000313" key="1">
    <source>
        <dbReference type="EMBL" id="KAF9937110.1"/>
    </source>
</evidence>
<dbReference type="PANTHER" id="PTHR34689:SF1">
    <property type="entry name" value="NUCLEIC ACID-BINDING PROTEIN"/>
    <property type="match status" value="1"/>
</dbReference>
<reference evidence="1" key="1">
    <citation type="journal article" date="2020" name="Fungal Divers.">
        <title>Resolving the Mortierellaceae phylogeny through synthesis of multi-gene phylogenetics and phylogenomics.</title>
        <authorList>
            <person name="Vandepol N."/>
            <person name="Liber J."/>
            <person name="Desiro A."/>
            <person name="Na H."/>
            <person name="Kennedy M."/>
            <person name="Barry K."/>
            <person name="Grigoriev I.V."/>
            <person name="Miller A.N."/>
            <person name="O'Donnell K."/>
            <person name="Stajich J.E."/>
            <person name="Bonito G."/>
        </authorList>
    </citation>
    <scope>NUCLEOTIDE SEQUENCE</scope>
    <source>
        <strain evidence="1">MES-2147</strain>
    </source>
</reference>
<sequence length="165" mass="19570">KSKREKGSRASKEYGTYGVLTPADMWNKEGEFQAWLMEVKNLNPETIPQSKMKEHFVGFMEDFNTVTMPHEKFYNLNKWEERQRAIRMGEPLPEEKQGSVNLMNDEEQLKMKHRDRRKTNLSNQPQILMTQSQLHELRKVAHERVEADRLRKMGFDAGNRGVRYD</sequence>